<keyword evidence="3" id="KW-0808">Transferase</keyword>
<feature type="domain" description="Signal transduction histidine kinase internal region" evidence="2">
    <location>
        <begin position="157"/>
        <end position="235"/>
    </location>
</feature>
<dbReference type="SUPFAM" id="SSF55874">
    <property type="entry name" value="ATPase domain of HSP90 chaperone/DNA topoisomerase II/histidine kinase"/>
    <property type="match status" value="1"/>
</dbReference>
<evidence type="ECO:0000259" key="2">
    <source>
        <dbReference type="Pfam" id="PF06580"/>
    </source>
</evidence>
<name>A0ABU4RXC5_9GAMM</name>
<keyword evidence="1" id="KW-0812">Transmembrane</keyword>
<dbReference type="PANTHER" id="PTHR34220:SF7">
    <property type="entry name" value="SENSOR HISTIDINE KINASE YPDA"/>
    <property type="match status" value="1"/>
</dbReference>
<evidence type="ECO:0000313" key="3">
    <source>
        <dbReference type="EMBL" id="MDX6849517.1"/>
    </source>
</evidence>
<organism evidence="3 4">
    <name type="scientific">Gilvimarinus gilvus</name>
    <dbReference type="NCBI Taxonomy" id="3058038"/>
    <lineage>
        <taxon>Bacteria</taxon>
        <taxon>Pseudomonadati</taxon>
        <taxon>Pseudomonadota</taxon>
        <taxon>Gammaproteobacteria</taxon>
        <taxon>Cellvibrionales</taxon>
        <taxon>Cellvibrionaceae</taxon>
        <taxon>Gilvimarinus</taxon>
    </lineage>
</organism>
<dbReference type="GO" id="GO:0016301">
    <property type="term" value="F:kinase activity"/>
    <property type="evidence" value="ECO:0007669"/>
    <property type="project" value="UniProtKB-KW"/>
</dbReference>
<evidence type="ECO:0000313" key="4">
    <source>
        <dbReference type="Proteomes" id="UP001273505"/>
    </source>
</evidence>
<dbReference type="Gene3D" id="3.30.565.10">
    <property type="entry name" value="Histidine kinase-like ATPase, C-terminal domain"/>
    <property type="match status" value="1"/>
</dbReference>
<feature type="transmembrane region" description="Helical" evidence="1">
    <location>
        <begin position="36"/>
        <end position="54"/>
    </location>
</feature>
<dbReference type="Proteomes" id="UP001273505">
    <property type="component" value="Unassembled WGS sequence"/>
</dbReference>
<gene>
    <name evidence="3" type="ORF">SCD92_09105</name>
</gene>
<dbReference type="EMBL" id="JAXAFO010000013">
    <property type="protein sequence ID" value="MDX6849517.1"/>
    <property type="molecule type" value="Genomic_DNA"/>
</dbReference>
<dbReference type="RefSeq" id="WP_302724775.1">
    <property type="nucleotide sequence ID" value="NZ_JAULRU010000823.1"/>
</dbReference>
<comment type="caution">
    <text evidence="3">The sequence shown here is derived from an EMBL/GenBank/DDBJ whole genome shotgun (WGS) entry which is preliminary data.</text>
</comment>
<keyword evidence="1" id="KW-1133">Transmembrane helix</keyword>
<dbReference type="InterPro" id="IPR010559">
    <property type="entry name" value="Sig_transdc_His_kin_internal"/>
</dbReference>
<proteinExistence type="predicted"/>
<dbReference type="Pfam" id="PF06580">
    <property type="entry name" value="His_kinase"/>
    <property type="match status" value="1"/>
</dbReference>
<keyword evidence="1" id="KW-0472">Membrane</keyword>
<reference evidence="3 4" key="1">
    <citation type="submission" date="2023-11" db="EMBL/GenBank/DDBJ databases">
        <title>Gilvimarinus fulvus sp. nov., isolated from the surface of Kelp.</title>
        <authorList>
            <person name="Sun Y.Y."/>
            <person name="Gong Y."/>
            <person name="Du Z.J."/>
        </authorList>
    </citation>
    <scope>NUCLEOTIDE SEQUENCE [LARGE SCALE GENOMIC DNA]</scope>
    <source>
        <strain evidence="3 4">SDUM040013</strain>
    </source>
</reference>
<dbReference type="PANTHER" id="PTHR34220">
    <property type="entry name" value="SENSOR HISTIDINE KINASE YPDA"/>
    <property type="match status" value="1"/>
</dbReference>
<protein>
    <submittedName>
        <fullName evidence="3">Histidine kinase</fullName>
    </submittedName>
</protein>
<feature type="transmembrane region" description="Helical" evidence="1">
    <location>
        <begin position="116"/>
        <end position="137"/>
    </location>
</feature>
<dbReference type="InterPro" id="IPR036890">
    <property type="entry name" value="HATPase_C_sf"/>
</dbReference>
<keyword evidence="4" id="KW-1185">Reference proteome</keyword>
<keyword evidence="3" id="KW-0418">Kinase</keyword>
<sequence>MTKNHTYYLVQIIAWSLFSVAHILFTLMSMPLSNVSVVNGVFIGAVGLVVSHTMRTLFLRRWLQQLALLPLLGKILLLVVICAAIWESLIIFVLHIGWLHFYDLQSISVAATLFWYYYYFVVLSLWVMLYFGINVALKRRRETMEKLQLELILKESQLANLKNQLNPHFLFNALNSVRALVLENPEKSRSMITQLASLLRYSLRDSEQHTQPLQQELDAVRAYLELEKVRFEDRLNYQFSVAEGLHDEPVLPMSIQTLVENAVKHGLAQRPEGGSISVKIEKRQGWIEVEVINSGHLRETASGEHSTGTGLPNTRARLEQVFGPQAGLELEQKQDQVVARMSWGAQS</sequence>
<accession>A0ABU4RXC5</accession>
<evidence type="ECO:0000256" key="1">
    <source>
        <dbReference type="SAM" id="Phobius"/>
    </source>
</evidence>
<feature type="transmembrane region" description="Helical" evidence="1">
    <location>
        <begin position="75"/>
        <end position="96"/>
    </location>
</feature>
<feature type="transmembrane region" description="Helical" evidence="1">
    <location>
        <begin position="7"/>
        <end position="30"/>
    </location>
</feature>
<dbReference type="InterPro" id="IPR050640">
    <property type="entry name" value="Bact_2-comp_sensor_kinase"/>
</dbReference>